<gene>
    <name evidence="1" type="ORF">I4F81_001936</name>
</gene>
<accession>A0ACC3BMX9</accession>
<comment type="caution">
    <text evidence="1">The sequence shown here is derived from an EMBL/GenBank/DDBJ whole genome shotgun (WGS) entry which is preliminary data.</text>
</comment>
<organism evidence="1 2">
    <name type="scientific">Pyropia yezoensis</name>
    <name type="common">Susabi-nori</name>
    <name type="synonym">Porphyra yezoensis</name>
    <dbReference type="NCBI Taxonomy" id="2788"/>
    <lineage>
        <taxon>Eukaryota</taxon>
        <taxon>Rhodophyta</taxon>
        <taxon>Bangiophyceae</taxon>
        <taxon>Bangiales</taxon>
        <taxon>Bangiaceae</taxon>
        <taxon>Pyropia</taxon>
    </lineage>
</organism>
<evidence type="ECO:0000313" key="1">
    <source>
        <dbReference type="EMBL" id="KAK1859339.1"/>
    </source>
</evidence>
<sequence>MSRPSFRPRPIDLNKPLPIIKSSKDLRHEDDVLVSRTLPAMATGMDPAEEEERHLQQALLASVMGGGNGSGPAGRTKSLEIPVPVVSVVPGYDEAPFTQFVRPPSHYIVFDKNDEELERTTVEYDADFTDERFLADLSARAPPGITADALERGMDALEKAQSRSTTLPPYGPPIRALLSPLISSDAARKELHRHWVARRIERGGRSFLRLHQPPVSPGNTDPSVAFRPRDGAAGGGGRTCRGRQNTYENYKRAVLLQKELVQARSLVVSMLRRERLKAELASIDAFMARADLARSGPRLAHYFRQLAAGEGDGVTLAEPVIGASPTAAPDSSATGLVPGWDYTLAGSVTLPLSGLALPRELLAGATFGPPPPAALAVPPPGMSAGPLAVRRPKKPVRRRPGQKFLRNMRYFAGGFINYGVSPYDHRVFAAASERNTVRDVPMAPAAVDLDARKIGALAVTPLPEDEPDVDVDRDGDSDADAGHNIARRLSRGGKRGAPSTATYAPAAKRARTRQWASSGSSPDSPLTAPSGLPSFATRNEAALGVDLSAAAAADTKRRRAAALVAFAAAAAAKGLQADGTPVPFRGRGRLGRGGRLIFDRVVYEPERGVRAASYPASVAMGGAYTAGVPYHDAGTVLGDSYDWVHEPDAEVRALMAPLAPLTPAATVVGLYHD</sequence>
<dbReference type="Proteomes" id="UP000798662">
    <property type="component" value="Chromosome 1"/>
</dbReference>
<dbReference type="EMBL" id="CM020618">
    <property type="protein sequence ID" value="KAK1859339.1"/>
    <property type="molecule type" value="Genomic_DNA"/>
</dbReference>
<reference evidence="1" key="1">
    <citation type="submission" date="2019-11" db="EMBL/GenBank/DDBJ databases">
        <title>Nori genome reveals adaptations in red seaweeds to the harsh intertidal environment.</title>
        <authorList>
            <person name="Wang D."/>
            <person name="Mao Y."/>
        </authorList>
    </citation>
    <scope>NUCLEOTIDE SEQUENCE</scope>
    <source>
        <tissue evidence="1">Gametophyte</tissue>
    </source>
</reference>
<evidence type="ECO:0000313" key="2">
    <source>
        <dbReference type="Proteomes" id="UP000798662"/>
    </source>
</evidence>
<protein>
    <submittedName>
        <fullName evidence="1">Uncharacterized protein</fullName>
    </submittedName>
</protein>
<name>A0ACC3BMX9_PYRYE</name>
<keyword evidence="2" id="KW-1185">Reference proteome</keyword>
<proteinExistence type="predicted"/>